<dbReference type="InterPro" id="IPR034169">
    <property type="entry name" value="NifX-like"/>
</dbReference>
<name>A0A317MR65_9GAMM</name>
<proteinExistence type="inferred from homology"/>
<dbReference type="OrthoDB" id="9797941at2"/>
<dbReference type="InterPro" id="IPR003731">
    <property type="entry name" value="Di-Nase_FeMo-co_biosynth"/>
</dbReference>
<dbReference type="CDD" id="cd00853">
    <property type="entry name" value="NifX"/>
    <property type="match status" value="1"/>
</dbReference>
<dbReference type="RefSeq" id="WP_110020003.1">
    <property type="nucleotide sequence ID" value="NZ_QGTJ01000012.1"/>
</dbReference>
<evidence type="ECO:0000313" key="5">
    <source>
        <dbReference type="Proteomes" id="UP000246569"/>
    </source>
</evidence>
<dbReference type="Gene3D" id="3.30.420.130">
    <property type="entry name" value="Dinitrogenase iron-molybdenum cofactor biosynthesis domain"/>
    <property type="match status" value="1"/>
</dbReference>
<evidence type="ECO:0000259" key="3">
    <source>
        <dbReference type="Pfam" id="PF02579"/>
    </source>
</evidence>
<feature type="domain" description="Dinitrogenase iron-molybdenum cofactor biosynthesis" evidence="3">
    <location>
        <begin position="12"/>
        <end position="105"/>
    </location>
</feature>
<keyword evidence="5" id="KW-1185">Reference proteome</keyword>
<keyword evidence="2" id="KW-0535">Nitrogen fixation</keyword>
<comment type="similarity">
    <text evidence="1">Belongs to the NifX/NifY family.</text>
</comment>
<reference evidence="4 5" key="1">
    <citation type="submission" date="2018-05" db="EMBL/GenBank/DDBJ databases">
        <title>Genomic Encyclopedia of Type Strains, Phase IV (KMG-IV): sequencing the most valuable type-strain genomes for metagenomic binning, comparative biology and taxonomic classification.</title>
        <authorList>
            <person name="Goeker M."/>
        </authorList>
    </citation>
    <scope>NUCLEOTIDE SEQUENCE [LARGE SCALE GENOMIC DNA]</scope>
    <source>
        <strain evidence="4 5">DSM 23606</strain>
    </source>
</reference>
<dbReference type="Pfam" id="PF02579">
    <property type="entry name" value="Nitro_FeMo-Co"/>
    <property type="match status" value="1"/>
</dbReference>
<sequence length="140" mass="15119">MEARVAFTTTDRKHVDQHFGSATGFAIYVVTPESARLEGIAEFAPAAMDGEEGKLAARIELLAGCAAVYCQAVGASAVQQLLAAGVQPMRVESGSAIDGLLREFQADWRTAPPPWLQKYLRRGNASDARFDAFAEEGWDE</sequence>
<accession>A0A317MR65</accession>
<organism evidence="4 5">
    <name type="scientific">Plasticicumulans acidivorans</name>
    <dbReference type="NCBI Taxonomy" id="886464"/>
    <lineage>
        <taxon>Bacteria</taxon>
        <taxon>Pseudomonadati</taxon>
        <taxon>Pseudomonadota</taxon>
        <taxon>Gammaproteobacteria</taxon>
        <taxon>Candidatus Competibacteraceae</taxon>
        <taxon>Plasticicumulans</taxon>
    </lineage>
</organism>
<dbReference type="EMBL" id="QGTJ01000012">
    <property type="protein sequence ID" value="PWV59014.1"/>
    <property type="molecule type" value="Genomic_DNA"/>
</dbReference>
<dbReference type="InterPro" id="IPR036105">
    <property type="entry name" value="DiNase_FeMo-co_biosyn_sf"/>
</dbReference>
<evidence type="ECO:0000256" key="2">
    <source>
        <dbReference type="ARBA" id="ARBA00023231"/>
    </source>
</evidence>
<protein>
    <submittedName>
        <fullName evidence="4">Nitrogen fixation protein NifX</fullName>
    </submittedName>
</protein>
<dbReference type="SUPFAM" id="SSF53146">
    <property type="entry name" value="Nitrogenase accessory factor-like"/>
    <property type="match status" value="1"/>
</dbReference>
<gene>
    <name evidence="4" type="ORF">C7443_11211</name>
</gene>
<evidence type="ECO:0000256" key="1">
    <source>
        <dbReference type="ARBA" id="ARBA00010285"/>
    </source>
</evidence>
<dbReference type="PANTHER" id="PTHR33937:SF1">
    <property type="entry name" value="IRON-MOLIBDENUM COFACTOR PROCESSING PROTEIN"/>
    <property type="match status" value="1"/>
</dbReference>
<dbReference type="Proteomes" id="UP000246569">
    <property type="component" value="Unassembled WGS sequence"/>
</dbReference>
<dbReference type="AlphaFoldDB" id="A0A317MR65"/>
<comment type="caution">
    <text evidence="4">The sequence shown here is derived from an EMBL/GenBank/DDBJ whole genome shotgun (WGS) entry which is preliminary data.</text>
</comment>
<dbReference type="PANTHER" id="PTHR33937">
    <property type="entry name" value="IRON-MOLYBDENUM PROTEIN-RELATED-RELATED"/>
    <property type="match status" value="1"/>
</dbReference>
<evidence type="ECO:0000313" key="4">
    <source>
        <dbReference type="EMBL" id="PWV59014.1"/>
    </source>
</evidence>
<dbReference type="InterPro" id="IPR051840">
    <property type="entry name" value="NifX/NifY_domain"/>
</dbReference>